<dbReference type="Proteomes" id="UP000075799">
    <property type="component" value="Unassembled WGS sequence"/>
</dbReference>
<dbReference type="Gene3D" id="2.40.360.20">
    <property type="match status" value="1"/>
</dbReference>
<gene>
    <name evidence="2" type="ORF">AZI85_12445</name>
    <name evidence="3" type="ORF">AZI87_07230</name>
</gene>
<dbReference type="RefSeq" id="WP_041872717.1">
    <property type="nucleotide sequence ID" value="NZ_CP168967.1"/>
</dbReference>
<evidence type="ECO:0000313" key="5">
    <source>
        <dbReference type="Proteomes" id="UP000075799"/>
    </source>
</evidence>
<feature type="chain" id="PRO_5013477198" description="DUF3108 domain-containing protein" evidence="1">
    <location>
        <begin position="20"/>
        <end position="190"/>
    </location>
</feature>
<reference evidence="4 5" key="1">
    <citation type="submission" date="2016-03" db="EMBL/GenBank/DDBJ databases">
        <authorList>
            <person name="Ploux O."/>
        </authorList>
    </citation>
    <scope>NUCLEOTIDE SEQUENCE [LARGE SCALE GENOMIC DNA]</scope>
    <source>
        <strain evidence="2 4">BER2</strain>
        <strain evidence="3 5">EC13</strain>
    </source>
</reference>
<accession>A0A150WD19</accession>
<proteinExistence type="predicted"/>
<protein>
    <recommendedName>
        <fullName evidence="6">DUF3108 domain-containing protein</fullName>
    </recommendedName>
</protein>
<dbReference type="AlphaFoldDB" id="A0A150WD19"/>
<keyword evidence="1" id="KW-0732">Signal</keyword>
<evidence type="ECO:0000313" key="4">
    <source>
        <dbReference type="Proteomes" id="UP000075391"/>
    </source>
</evidence>
<organism evidence="2 4">
    <name type="scientific">Bdellovibrio bacteriovorus</name>
    <dbReference type="NCBI Taxonomy" id="959"/>
    <lineage>
        <taxon>Bacteria</taxon>
        <taxon>Pseudomonadati</taxon>
        <taxon>Bdellovibrionota</taxon>
        <taxon>Bdellovibrionia</taxon>
        <taxon>Bdellovibrionales</taxon>
        <taxon>Pseudobdellovibrionaceae</taxon>
        <taxon>Bdellovibrio</taxon>
    </lineage>
</organism>
<comment type="caution">
    <text evidence="2">The sequence shown here is derived from an EMBL/GenBank/DDBJ whole genome shotgun (WGS) entry which is preliminary data.</text>
</comment>
<dbReference type="EMBL" id="LUKF01000019">
    <property type="protein sequence ID" value="KYG60791.1"/>
    <property type="molecule type" value="Genomic_DNA"/>
</dbReference>
<sequence length="190" mass="20658">MVKALIAALGLAFSVNAVAAPTAVEVLANIQNAAIMDQAQTMGLDWKVGDNANYNIDMGFIKGSMSMSVRSIGADGIWMDQNMDLGFAGKQKVETLLDPNTGEIKKMLVNGKEQQVPKQDVEVIEVKEDRITVPAGTFDCIHARLKDKEQNAEINAWINPQQVPLSGMLKQVAPSQFGNVTVVLKNFKKN</sequence>
<feature type="signal peptide" evidence="1">
    <location>
        <begin position="1"/>
        <end position="19"/>
    </location>
</feature>
<name>A0A150WD19_BDEBC</name>
<dbReference type="OrthoDB" id="5292136at2"/>
<evidence type="ECO:0000313" key="3">
    <source>
        <dbReference type="EMBL" id="KYG69010.1"/>
    </source>
</evidence>
<dbReference type="EMBL" id="LUKD01000001">
    <property type="protein sequence ID" value="KYG69010.1"/>
    <property type="molecule type" value="Genomic_DNA"/>
</dbReference>
<evidence type="ECO:0000313" key="2">
    <source>
        <dbReference type="EMBL" id="KYG60791.1"/>
    </source>
</evidence>
<dbReference type="Proteomes" id="UP000075391">
    <property type="component" value="Unassembled WGS sequence"/>
</dbReference>
<evidence type="ECO:0008006" key="6">
    <source>
        <dbReference type="Google" id="ProtNLM"/>
    </source>
</evidence>
<evidence type="ECO:0000256" key="1">
    <source>
        <dbReference type="SAM" id="SignalP"/>
    </source>
</evidence>